<evidence type="ECO:0000313" key="1">
    <source>
        <dbReference type="EMBL" id="KAL1268593.1"/>
    </source>
</evidence>
<name>A0ABR3MVC7_9TELE</name>
<reference evidence="1 2" key="1">
    <citation type="submission" date="2023-09" db="EMBL/GenBank/DDBJ databases">
        <authorList>
            <person name="Wang M."/>
        </authorList>
    </citation>
    <scope>NUCLEOTIDE SEQUENCE [LARGE SCALE GENOMIC DNA]</scope>
    <source>
        <strain evidence="1">GT-2023</strain>
        <tissue evidence="1">Liver</tissue>
    </source>
</reference>
<accession>A0ABR3MVC7</accession>
<dbReference type="Proteomes" id="UP001558613">
    <property type="component" value="Unassembled WGS sequence"/>
</dbReference>
<dbReference type="EMBL" id="JAYMGO010000009">
    <property type="protein sequence ID" value="KAL1268593.1"/>
    <property type="molecule type" value="Genomic_DNA"/>
</dbReference>
<keyword evidence="2" id="KW-1185">Reference proteome</keyword>
<evidence type="ECO:0000313" key="2">
    <source>
        <dbReference type="Proteomes" id="UP001558613"/>
    </source>
</evidence>
<protein>
    <submittedName>
        <fullName evidence="1">Uncharacterized protein</fullName>
    </submittedName>
</protein>
<organism evidence="1 2">
    <name type="scientific">Cirrhinus molitorella</name>
    <name type="common">mud carp</name>
    <dbReference type="NCBI Taxonomy" id="172907"/>
    <lineage>
        <taxon>Eukaryota</taxon>
        <taxon>Metazoa</taxon>
        <taxon>Chordata</taxon>
        <taxon>Craniata</taxon>
        <taxon>Vertebrata</taxon>
        <taxon>Euteleostomi</taxon>
        <taxon>Actinopterygii</taxon>
        <taxon>Neopterygii</taxon>
        <taxon>Teleostei</taxon>
        <taxon>Ostariophysi</taxon>
        <taxon>Cypriniformes</taxon>
        <taxon>Cyprinidae</taxon>
        <taxon>Labeoninae</taxon>
        <taxon>Labeonini</taxon>
        <taxon>Cirrhinus</taxon>
    </lineage>
</organism>
<proteinExistence type="predicted"/>
<sequence>MCRALMEEDQEVIDSIRRFHTLHETKWSELVSHSALSNLSEAKYNKSIRLPLAKDVQKLQLYLGQQVELTKEKLADNPTADDIDDVGFCDVWITSPFRDCSSRQIRGESWRVVRVNAIPAGE</sequence>
<dbReference type="PANTHER" id="PTHR33480">
    <property type="entry name" value="SET DOMAIN-CONTAINING PROTEIN-RELATED"/>
    <property type="match status" value="1"/>
</dbReference>
<gene>
    <name evidence="1" type="ORF">QQF64_033956</name>
</gene>
<dbReference type="PANTHER" id="PTHR33480:SF5">
    <property type="entry name" value="SI:DKEY-51D8.9"/>
    <property type="match status" value="1"/>
</dbReference>
<comment type="caution">
    <text evidence="1">The sequence shown here is derived from an EMBL/GenBank/DDBJ whole genome shotgun (WGS) entry which is preliminary data.</text>
</comment>